<proteinExistence type="predicted"/>
<comment type="cofactor">
    <cofactor evidence="1">
        <name>Mg(2+)</name>
        <dbReference type="ChEBI" id="CHEBI:18420"/>
    </cofactor>
</comment>
<dbReference type="Proteomes" id="UP001165678">
    <property type="component" value="Unassembled WGS sequence"/>
</dbReference>
<dbReference type="Pfam" id="PF00293">
    <property type="entry name" value="NUDIX"/>
    <property type="match status" value="1"/>
</dbReference>
<protein>
    <submittedName>
        <fullName evidence="4">NUDIX hydrolase</fullName>
    </submittedName>
</protein>
<comment type="caution">
    <text evidence="4">The sequence shown here is derived from an EMBL/GenBank/DDBJ whole genome shotgun (WGS) entry which is preliminary data.</text>
</comment>
<dbReference type="InterPro" id="IPR000086">
    <property type="entry name" value="NUDIX_hydrolase_dom"/>
</dbReference>
<dbReference type="PROSITE" id="PS00893">
    <property type="entry name" value="NUDIX_BOX"/>
    <property type="match status" value="1"/>
</dbReference>
<keyword evidence="5" id="KW-1185">Reference proteome</keyword>
<reference evidence="4" key="1">
    <citation type="submission" date="2022-11" db="EMBL/GenBank/DDBJ databases">
        <title>Larsenimonas rhizosphaerae sp. nov., isolated from a tidal mudflat.</title>
        <authorList>
            <person name="Lee S.D."/>
            <person name="Kim I.S."/>
        </authorList>
    </citation>
    <scope>NUCLEOTIDE SEQUENCE</scope>
    <source>
        <strain evidence="4">GH2-1</strain>
    </source>
</reference>
<evidence type="ECO:0000313" key="5">
    <source>
        <dbReference type="Proteomes" id="UP001165678"/>
    </source>
</evidence>
<dbReference type="RefSeq" id="WP_265896385.1">
    <property type="nucleotide sequence ID" value="NZ_JAPIVE010000003.1"/>
</dbReference>
<dbReference type="PANTHER" id="PTHR43222">
    <property type="entry name" value="NUDIX HYDROLASE 23"/>
    <property type="match status" value="1"/>
</dbReference>
<dbReference type="PANTHER" id="PTHR43222:SF11">
    <property type="entry name" value="PHOSPHATASE NUDJ"/>
    <property type="match status" value="1"/>
</dbReference>
<dbReference type="AlphaFoldDB" id="A0AA42CUR3"/>
<keyword evidence="2 4" id="KW-0378">Hydrolase</keyword>
<sequence>MRRWTPHTTVATVIQHEHAFLLVEERQGPGPTVFNQPAGHLEQGETLFDAARRETREESGCTVALDGYLGLYVHTSSAGVTYHSHSFLAHVTGHVDAPLDTPIVAAHWLTPDAIKALSIDGRLRSPLVLRRVQDALAGRRFPLELVVEG</sequence>
<dbReference type="GO" id="GO:0016787">
    <property type="term" value="F:hydrolase activity"/>
    <property type="evidence" value="ECO:0007669"/>
    <property type="project" value="UniProtKB-KW"/>
</dbReference>
<evidence type="ECO:0000313" key="4">
    <source>
        <dbReference type="EMBL" id="MCX2524659.1"/>
    </source>
</evidence>
<accession>A0AA42CUR3</accession>
<gene>
    <name evidence="4" type="ORF">OQ287_10460</name>
</gene>
<evidence type="ECO:0000259" key="3">
    <source>
        <dbReference type="PROSITE" id="PS51462"/>
    </source>
</evidence>
<feature type="domain" description="Nudix hydrolase" evidence="3">
    <location>
        <begin position="5"/>
        <end position="131"/>
    </location>
</feature>
<dbReference type="SUPFAM" id="SSF55811">
    <property type="entry name" value="Nudix"/>
    <property type="match status" value="1"/>
</dbReference>
<dbReference type="PROSITE" id="PS51462">
    <property type="entry name" value="NUDIX"/>
    <property type="match status" value="1"/>
</dbReference>
<dbReference type="Gene3D" id="3.90.79.10">
    <property type="entry name" value="Nucleoside Triphosphate Pyrophosphohydrolase"/>
    <property type="match status" value="1"/>
</dbReference>
<dbReference type="InterPro" id="IPR020084">
    <property type="entry name" value="NUDIX_hydrolase_CS"/>
</dbReference>
<name>A0AA42CUR3_9GAMM</name>
<organism evidence="4 5">
    <name type="scientific">Larsenimonas rhizosphaerae</name>
    <dbReference type="NCBI Taxonomy" id="2944682"/>
    <lineage>
        <taxon>Bacteria</taxon>
        <taxon>Pseudomonadati</taxon>
        <taxon>Pseudomonadota</taxon>
        <taxon>Gammaproteobacteria</taxon>
        <taxon>Oceanospirillales</taxon>
        <taxon>Halomonadaceae</taxon>
        <taxon>Larsenimonas</taxon>
    </lineage>
</organism>
<dbReference type="EMBL" id="JAPIVE010000003">
    <property type="protein sequence ID" value="MCX2524659.1"/>
    <property type="molecule type" value="Genomic_DNA"/>
</dbReference>
<evidence type="ECO:0000256" key="2">
    <source>
        <dbReference type="ARBA" id="ARBA00022801"/>
    </source>
</evidence>
<dbReference type="InterPro" id="IPR015797">
    <property type="entry name" value="NUDIX_hydrolase-like_dom_sf"/>
</dbReference>
<evidence type="ECO:0000256" key="1">
    <source>
        <dbReference type="ARBA" id="ARBA00001946"/>
    </source>
</evidence>